<dbReference type="InterPro" id="IPR052963">
    <property type="entry name" value="Pantetheine_PDE"/>
</dbReference>
<protein>
    <submittedName>
        <fullName evidence="2">Metallophosphoesterase</fullName>
    </submittedName>
</protein>
<evidence type="ECO:0000313" key="6">
    <source>
        <dbReference type="Proteomes" id="UP000627573"/>
    </source>
</evidence>
<dbReference type="Pfam" id="PF00149">
    <property type="entry name" value="Metallophos"/>
    <property type="match status" value="1"/>
</dbReference>
<sequence>MAAKLMAVSDIHVGHNGNKPMTEELFPDSPDDWLILAGDVSEKTDDIRWALKLLRSRFAKVIWIPGNHELWTTAKDPVQIHGAPRYEYLVNMCRELDVITPEDPFPVWEGDEGPVTVVPMFLLYDYSFLPEGARDKEHGLEIARDKNVVATDEFLLSPQPYATRDAWCRARIEYTQARLDALPEGTKTVLVNHFPMVRQPTDVLMYPEFALWCGTTATADWHVKYNAVCSVYGHLHIPRTTYYDGVRFEEVSLGYPREWRRRGLPEKLLRQILPVPEYPPGTLNKWGGHFKVTPEQEAEVERMRAGR</sequence>
<proteinExistence type="predicted"/>
<dbReference type="EMBL" id="MRBO01000727">
    <property type="protein sequence ID" value="KAB2582172.1"/>
    <property type="molecule type" value="Genomic_DNA"/>
</dbReference>
<evidence type="ECO:0000313" key="4">
    <source>
        <dbReference type="EMBL" id="WGV52076.1"/>
    </source>
</evidence>
<accession>A0A0E4A6N6</accession>
<dbReference type="EMBL" id="JAECSB010000026">
    <property type="protein sequence ID" value="MBH5142124.1"/>
    <property type="molecule type" value="Genomic_DNA"/>
</dbReference>
<organism evidence="2 5">
    <name type="scientific">Rhodococcus erythropolis</name>
    <name type="common">Arthrobacter picolinophilus</name>
    <dbReference type="NCBI Taxonomy" id="1833"/>
    <lineage>
        <taxon>Bacteria</taxon>
        <taxon>Bacillati</taxon>
        <taxon>Actinomycetota</taxon>
        <taxon>Actinomycetes</taxon>
        <taxon>Mycobacteriales</taxon>
        <taxon>Nocardiaceae</taxon>
        <taxon>Rhodococcus</taxon>
        <taxon>Rhodococcus erythropolis group</taxon>
    </lineage>
</organism>
<dbReference type="InterPro" id="IPR029052">
    <property type="entry name" value="Metallo-depent_PP-like"/>
</dbReference>
<dbReference type="InterPro" id="IPR004843">
    <property type="entry name" value="Calcineurin-like_PHP"/>
</dbReference>
<evidence type="ECO:0000313" key="5">
    <source>
        <dbReference type="Proteomes" id="UP000325576"/>
    </source>
</evidence>
<reference evidence="3 6" key="2">
    <citation type="submission" date="2020-12" db="EMBL/GenBank/DDBJ databases">
        <title>Draft genome sequence of furan degrading bacterial strain FUR100.</title>
        <authorList>
            <person name="Woiski C."/>
        </authorList>
    </citation>
    <scope>NUCLEOTIDE SEQUENCE [LARGE SCALE GENOMIC DNA]</scope>
    <source>
        <strain evidence="3 6">FUR100</strain>
    </source>
</reference>
<name>A0A0E4A6N6_RHOER</name>
<dbReference type="RefSeq" id="WP_003942180.1">
    <property type="nucleotide sequence ID" value="NZ_BHXB01000001.1"/>
</dbReference>
<dbReference type="PANTHER" id="PTHR36492:SF2">
    <property type="entry name" value="[ACYL-CARRIER-PROTEIN] PHOSPHODIESTERASE PPTH"/>
    <property type="match status" value="1"/>
</dbReference>
<keyword evidence="6" id="KW-1185">Reference proteome</keyword>
<dbReference type="PANTHER" id="PTHR36492">
    <property type="match status" value="1"/>
</dbReference>
<dbReference type="AlphaFoldDB" id="A0A0E4A6N6"/>
<dbReference type="GeneID" id="57487381"/>
<dbReference type="EMBL" id="CP124545">
    <property type="protein sequence ID" value="WGV52076.1"/>
    <property type="molecule type" value="Genomic_DNA"/>
</dbReference>
<dbReference type="OMA" id="NHWPLRE"/>
<evidence type="ECO:0000313" key="3">
    <source>
        <dbReference type="EMBL" id="MBH5142124.1"/>
    </source>
</evidence>
<dbReference type="Gene3D" id="3.60.21.10">
    <property type="match status" value="1"/>
</dbReference>
<feature type="domain" description="Calcineurin-like phosphoesterase" evidence="1">
    <location>
        <begin position="4"/>
        <end position="238"/>
    </location>
</feature>
<dbReference type="SUPFAM" id="SSF56300">
    <property type="entry name" value="Metallo-dependent phosphatases"/>
    <property type="match status" value="1"/>
</dbReference>
<reference evidence="4" key="3">
    <citation type="submission" date="2023-08" db="EMBL/GenBank/DDBJ databases">
        <title>Isolation and Characterization of Rhodococcus erythropolis MGMM8.</title>
        <authorList>
            <person name="Diabankana R.G.C."/>
            <person name="Afordoanyi D.M."/>
            <person name="Validov S.Z."/>
        </authorList>
    </citation>
    <scope>NUCLEOTIDE SEQUENCE</scope>
    <source>
        <strain evidence="4">MGMM8</strain>
    </source>
</reference>
<dbReference type="Proteomes" id="UP000627573">
    <property type="component" value="Unassembled WGS sequence"/>
</dbReference>
<evidence type="ECO:0000313" key="2">
    <source>
        <dbReference type="EMBL" id="KAB2582172.1"/>
    </source>
</evidence>
<dbReference type="KEGG" id="reb:XU06_12305"/>
<gene>
    <name evidence="2" type="ORF">BS297_27095</name>
    <name evidence="3" type="ORF">I3517_05790</name>
    <name evidence="4" type="ORF">QIE55_13030</name>
</gene>
<reference evidence="2 5" key="1">
    <citation type="journal article" date="2017" name="Poromechanics V (2013)">
        <title>Genomic Characterization of the Arsenic-Tolerant Actinobacterium, &lt;i&gt;Rhodococcus erythropolis&lt;/i&gt; S43.</title>
        <authorList>
            <person name="Retamal-Morales G."/>
            <person name="Mehnert M."/>
            <person name="Schwabe R."/>
            <person name="Tischler D."/>
            <person name="Schloemann M."/>
            <person name="Levican G.J."/>
        </authorList>
    </citation>
    <scope>NUCLEOTIDE SEQUENCE [LARGE SCALE GENOMIC DNA]</scope>
    <source>
        <strain evidence="2 5">S43</strain>
    </source>
</reference>
<dbReference type="GO" id="GO:0016787">
    <property type="term" value="F:hydrolase activity"/>
    <property type="evidence" value="ECO:0007669"/>
    <property type="project" value="InterPro"/>
</dbReference>
<evidence type="ECO:0000259" key="1">
    <source>
        <dbReference type="Pfam" id="PF00149"/>
    </source>
</evidence>
<dbReference type="Proteomes" id="UP001230933">
    <property type="component" value="Chromosome"/>
</dbReference>
<dbReference type="Proteomes" id="UP000325576">
    <property type="component" value="Unassembled WGS sequence"/>
</dbReference>